<dbReference type="InterPro" id="IPR011992">
    <property type="entry name" value="EF-hand-dom_pair"/>
</dbReference>
<evidence type="ECO:0000313" key="5">
    <source>
        <dbReference type="Proteomes" id="UP001210925"/>
    </source>
</evidence>
<feature type="compositionally biased region" description="Basic and acidic residues" evidence="2">
    <location>
        <begin position="12"/>
        <end position="21"/>
    </location>
</feature>
<dbReference type="InterPro" id="IPR018247">
    <property type="entry name" value="EF_Hand_1_Ca_BS"/>
</dbReference>
<dbReference type="SUPFAM" id="SSF47473">
    <property type="entry name" value="EF-hand"/>
    <property type="match status" value="1"/>
</dbReference>
<dbReference type="Proteomes" id="UP001210925">
    <property type="component" value="Unassembled WGS sequence"/>
</dbReference>
<dbReference type="PROSITE" id="PS50222">
    <property type="entry name" value="EF_HAND_2"/>
    <property type="match status" value="1"/>
</dbReference>
<feature type="domain" description="EF-hand" evidence="3">
    <location>
        <begin position="164"/>
        <end position="195"/>
    </location>
</feature>
<evidence type="ECO:0000313" key="4">
    <source>
        <dbReference type="EMBL" id="KAJ3257889.1"/>
    </source>
</evidence>
<dbReference type="Gene3D" id="1.10.238.10">
    <property type="entry name" value="EF-hand"/>
    <property type="match status" value="1"/>
</dbReference>
<reference evidence="4" key="1">
    <citation type="submission" date="2020-05" db="EMBL/GenBank/DDBJ databases">
        <title>Phylogenomic resolution of chytrid fungi.</title>
        <authorList>
            <person name="Stajich J.E."/>
            <person name="Amses K."/>
            <person name="Simmons R."/>
            <person name="Seto K."/>
            <person name="Myers J."/>
            <person name="Bonds A."/>
            <person name="Quandt C.A."/>
            <person name="Barry K."/>
            <person name="Liu P."/>
            <person name="Grigoriev I."/>
            <person name="Longcore J.E."/>
            <person name="James T.Y."/>
        </authorList>
    </citation>
    <scope>NUCLEOTIDE SEQUENCE</scope>
    <source>
        <strain evidence="4">PLAUS21</strain>
    </source>
</reference>
<dbReference type="EMBL" id="JADGKB010000033">
    <property type="protein sequence ID" value="KAJ3257889.1"/>
    <property type="molecule type" value="Genomic_DNA"/>
</dbReference>
<organism evidence="4 5">
    <name type="scientific">Boothiomyces macroporosus</name>
    <dbReference type="NCBI Taxonomy" id="261099"/>
    <lineage>
        <taxon>Eukaryota</taxon>
        <taxon>Fungi</taxon>
        <taxon>Fungi incertae sedis</taxon>
        <taxon>Chytridiomycota</taxon>
        <taxon>Chytridiomycota incertae sedis</taxon>
        <taxon>Chytridiomycetes</taxon>
        <taxon>Rhizophydiales</taxon>
        <taxon>Terramycetaceae</taxon>
        <taxon>Boothiomyces</taxon>
    </lineage>
</organism>
<dbReference type="PROSITE" id="PS00018">
    <property type="entry name" value="EF_HAND_1"/>
    <property type="match status" value="1"/>
</dbReference>
<evidence type="ECO:0000256" key="1">
    <source>
        <dbReference type="ARBA" id="ARBA00022837"/>
    </source>
</evidence>
<feature type="region of interest" description="Disordered" evidence="2">
    <location>
        <begin position="1"/>
        <end position="21"/>
    </location>
</feature>
<dbReference type="GO" id="GO:0005509">
    <property type="term" value="F:calcium ion binding"/>
    <property type="evidence" value="ECO:0007669"/>
    <property type="project" value="InterPro"/>
</dbReference>
<dbReference type="AlphaFoldDB" id="A0AAD5UH07"/>
<sequence length="195" mass="22680">MEAKSGSHSRARTPDITHGRKSIRDRYALHRKMSVAHPAQELDEETIKIFFSTHGITPTDLERGFDLISSDKKKIYPADVKKFAEKYFSDLPEEALNLISSWKEDVTKEQMSNLLLNKNLMSSPYEAAYKVYITNWQWMTTEEIKIGPKTLKRLVRKLNPHHLPYKNDIKSLLKKYDADQDGHVGLEDFKRMTLI</sequence>
<gene>
    <name evidence="4" type="ORF">HK103_004180</name>
</gene>
<name>A0AAD5UH07_9FUNG</name>
<accession>A0AAD5UH07</accession>
<proteinExistence type="predicted"/>
<keyword evidence="1" id="KW-0106">Calcium</keyword>
<protein>
    <recommendedName>
        <fullName evidence="3">EF-hand domain-containing protein</fullName>
    </recommendedName>
</protein>
<keyword evidence="5" id="KW-1185">Reference proteome</keyword>
<comment type="caution">
    <text evidence="4">The sequence shown here is derived from an EMBL/GenBank/DDBJ whole genome shotgun (WGS) entry which is preliminary data.</text>
</comment>
<evidence type="ECO:0000256" key="2">
    <source>
        <dbReference type="SAM" id="MobiDB-lite"/>
    </source>
</evidence>
<evidence type="ECO:0000259" key="3">
    <source>
        <dbReference type="PROSITE" id="PS50222"/>
    </source>
</evidence>
<dbReference type="InterPro" id="IPR002048">
    <property type="entry name" value="EF_hand_dom"/>
</dbReference>